<keyword evidence="8" id="KW-1185">Reference proteome</keyword>
<keyword evidence="4 5" id="KW-0472">Membrane</keyword>
<proteinExistence type="predicted"/>
<feature type="transmembrane region" description="Helical" evidence="5">
    <location>
        <begin position="58"/>
        <end position="76"/>
    </location>
</feature>
<feature type="transmembrane region" description="Helical" evidence="5">
    <location>
        <begin position="336"/>
        <end position="358"/>
    </location>
</feature>
<evidence type="ECO:0000256" key="3">
    <source>
        <dbReference type="ARBA" id="ARBA00022989"/>
    </source>
</evidence>
<dbReference type="PANTHER" id="PTHR23534:SF1">
    <property type="entry name" value="MAJOR FACILITATOR SUPERFAMILY PROTEIN"/>
    <property type="match status" value="1"/>
</dbReference>
<evidence type="ECO:0000256" key="1">
    <source>
        <dbReference type="ARBA" id="ARBA00004651"/>
    </source>
</evidence>
<feature type="transmembrane region" description="Helical" evidence="5">
    <location>
        <begin position="370"/>
        <end position="392"/>
    </location>
</feature>
<feature type="transmembrane region" description="Helical" evidence="5">
    <location>
        <begin position="147"/>
        <end position="165"/>
    </location>
</feature>
<dbReference type="AlphaFoldDB" id="A0A930V312"/>
<feature type="transmembrane region" description="Helical" evidence="5">
    <location>
        <begin position="244"/>
        <end position="265"/>
    </location>
</feature>
<name>A0A930V312_9ACTN</name>
<feature type="transmembrane region" description="Helical" evidence="5">
    <location>
        <begin position="88"/>
        <end position="108"/>
    </location>
</feature>
<dbReference type="SUPFAM" id="SSF103473">
    <property type="entry name" value="MFS general substrate transporter"/>
    <property type="match status" value="1"/>
</dbReference>
<comment type="subcellular location">
    <subcellularLocation>
        <location evidence="1">Cell membrane</location>
        <topology evidence="1">Multi-pass membrane protein</topology>
    </subcellularLocation>
</comment>
<gene>
    <name evidence="7" type="ORF">ISG29_11285</name>
</gene>
<evidence type="ECO:0000259" key="6">
    <source>
        <dbReference type="PROSITE" id="PS50850"/>
    </source>
</evidence>
<feature type="transmembrane region" description="Helical" evidence="5">
    <location>
        <begin position="185"/>
        <end position="203"/>
    </location>
</feature>
<keyword evidence="2 5" id="KW-0812">Transmembrane</keyword>
<dbReference type="PROSITE" id="PS50850">
    <property type="entry name" value="MFS"/>
    <property type="match status" value="1"/>
</dbReference>
<dbReference type="Proteomes" id="UP000656804">
    <property type="component" value="Unassembled WGS sequence"/>
</dbReference>
<feature type="domain" description="Major facilitator superfamily (MFS) profile" evidence="6">
    <location>
        <begin position="21"/>
        <end position="422"/>
    </location>
</feature>
<evidence type="ECO:0000313" key="7">
    <source>
        <dbReference type="EMBL" id="MBF4162274.1"/>
    </source>
</evidence>
<feature type="transmembrane region" description="Helical" evidence="5">
    <location>
        <begin position="310"/>
        <end position="330"/>
    </location>
</feature>
<organism evidence="7 8">
    <name type="scientific">Nocardioides acrostichi</name>
    <dbReference type="NCBI Taxonomy" id="2784339"/>
    <lineage>
        <taxon>Bacteria</taxon>
        <taxon>Bacillati</taxon>
        <taxon>Actinomycetota</taxon>
        <taxon>Actinomycetes</taxon>
        <taxon>Propionibacteriales</taxon>
        <taxon>Nocardioidaceae</taxon>
        <taxon>Nocardioides</taxon>
    </lineage>
</organism>
<reference evidence="7" key="1">
    <citation type="submission" date="2020-11" db="EMBL/GenBank/DDBJ databases">
        <title>Nocardioides sp. CBS4Y-1, whole genome shotgun sequence.</title>
        <authorList>
            <person name="Tuo L."/>
        </authorList>
    </citation>
    <scope>NUCLEOTIDE SEQUENCE</scope>
    <source>
        <strain evidence="7">CBS4Y-1</strain>
    </source>
</reference>
<protein>
    <submittedName>
        <fullName evidence="7">MFS transporter</fullName>
    </submittedName>
</protein>
<dbReference type="InterPro" id="IPR011701">
    <property type="entry name" value="MFS"/>
</dbReference>
<feature type="transmembrane region" description="Helical" evidence="5">
    <location>
        <begin position="114"/>
        <end position="135"/>
    </location>
</feature>
<comment type="caution">
    <text evidence="7">The sequence shown here is derived from an EMBL/GenBank/DDBJ whole genome shotgun (WGS) entry which is preliminary data.</text>
</comment>
<dbReference type="PANTHER" id="PTHR23534">
    <property type="entry name" value="MFS PERMEASE"/>
    <property type="match status" value="1"/>
</dbReference>
<evidence type="ECO:0000313" key="8">
    <source>
        <dbReference type="Proteomes" id="UP000656804"/>
    </source>
</evidence>
<dbReference type="GO" id="GO:0022857">
    <property type="term" value="F:transmembrane transporter activity"/>
    <property type="evidence" value="ECO:0007669"/>
    <property type="project" value="InterPro"/>
</dbReference>
<feature type="transmembrane region" description="Helical" evidence="5">
    <location>
        <begin position="277"/>
        <end position="298"/>
    </location>
</feature>
<dbReference type="InterPro" id="IPR036259">
    <property type="entry name" value="MFS_trans_sf"/>
</dbReference>
<dbReference type="GO" id="GO:0005886">
    <property type="term" value="C:plasma membrane"/>
    <property type="evidence" value="ECO:0007669"/>
    <property type="project" value="UniProtKB-SubCell"/>
</dbReference>
<dbReference type="Pfam" id="PF07690">
    <property type="entry name" value="MFS_1"/>
    <property type="match status" value="1"/>
</dbReference>
<dbReference type="InterPro" id="IPR020846">
    <property type="entry name" value="MFS_dom"/>
</dbReference>
<evidence type="ECO:0000256" key="2">
    <source>
        <dbReference type="ARBA" id="ARBA00022692"/>
    </source>
</evidence>
<keyword evidence="3 5" id="KW-1133">Transmembrane helix</keyword>
<evidence type="ECO:0000256" key="4">
    <source>
        <dbReference type="ARBA" id="ARBA00023136"/>
    </source>
</evidence>
<feature type="transmembrane region" description="Helical" evidence="5">
    <location>
        <begin position="398"/>
        <end position="419"/>
    </location>
</feature>
<accession>A0A930V312</accession>
<dbReference type="Gene3D" id="1.20.1250.20">
    <property type="entry name" value="MFS general substrate transporter like domains"/>
    <property type="match status" value="2"/>
</dbReference>
<dbReference type="EMBL" id="JADIVZ010000004">
    <property type="protein sequence ID" value="MBF4162274.1"/>
    <property type="molecule type" value="Genomic_DNA"/>
</dbReference>
<sequence length="435" mass="42775">MAQDGTARAAATDLDAAQRRTVLVLVLAQAVGAVGITIGIATASLLARDISGREGLAGLTQTFQVLGAAAASYLLARVMARSGRRIGLTTGYLLGALGAVLAVLAGAVGSMTLLLLGALLLGSTTAANSGARYAATDLARDELRARSLATVVWATTVGAVAGPNLSGPAGRLARSLGVPALTGPFLVGSLGMLLAALVVTLLLRPDPLLLARDHAAAAAGPAGATTPGGTSWGRVGEALRERPVLVAAIAGLAGSHAAMVAVMVMTPLHMEHGGASLEIIGVVISVHVLGMFAFSPLVGWLADRWGRPRVLALGAGVLLAALLLAALSPAGSSPQIFGGLFLLGLGWSCGTVASSTLVAEHAPLDARADVQGVADLVMNTSAAAAGALAGVVVSLAGYPALALGSVVLVAVVAGAAVAAHRATRAGAEVPGRVAA</sequence>
<evidence type="ECO:0000256" key="5">
    <source>
        <dbReference type="SAM" id="Phobius"/>
    </source>
</evidence>
<feature type="transmembrane region" description="Helical" evidence="5">
    <location>
        <begin position="21"/>
        <end position="46"/>
    </location>
</feature>